<reference evidence="12" key="1">
    <citation type="submission" date="2021-10" db="EMBL/GenBank/DDBJ databases">
        <title>Tropical sea cucumber genome reveals ecological adaptation and Cuvierian tubules defense mechanism.</title>
        <authorList>
            <person name="Chen T."/>
        </authorList>
    </citation>
    <scope>NUCLEOTIDE SEQUENCE</scope>
    <source>
        <strain evidence="12">Nanhai2018</strain>
        <tissue evidence="12">Muscle</tissue>
    </source>
</reference>
<dbReference type="PRINTS" id="PR00258">
    <property type="entry name" value="SPERACTRCPTR"/>
</dbReference>
<evidence type="ECO:0000313" key="12">
    <source>
        <dbReference type="EMBL" id="KAJ8032434.1"/>
    </source>
</evidence>
<keyword evidence="4" id="KW-0325">Glycoprotein</keyword>
<feature type="disulfide bond" evidence="5">
    <location>
        <begin position="279"/>
        <end position="343"/>
    </location>
</feature>
<dbReference type="InterPro" id="IPR000436">
    <property type="entry name" value="Sushi_SCR_CCP_dom"/>
</dbReference>
<comment type="caution">
    <text evidence="6">Lacks conserved residue(s) required for the propagation of feature annotation.</text>
</comment>
<feature type="disulfide bond" evidence="5">
    <location>
        <begin position="167"/>
        <end position="231"/>
    </location>
</feature>
<evidence type="ECO:0000313" key="13">
    <source>
        <dbReference type="Proteomes" id="UP001152320"/>
    </source>
</evidence>
<feature type="signal peptide" evidence="9">
    <location>
        <begin position="1"/>
        <end position="27"/>
    </location>
</feature>
<keyword evidence="13" id="KW-1185">Reference proteome</keyword>
<feature type="disulfide bond" evidence="5">
    <location>
        <begin position="102"/>
        <end position="112"/>
    </location>
</feature>
<feature type="disulfide bond" evidence="5">
    <location>
        <begin position="538"/>
        <end position="548"/>
    </location>
</feature>
<dbReference type="InterPro" id="IPR001190">
    <property type="entry name" value="SRCR"/>
</dbReference>
<dbReference type="GO" id="GO:0016020">
    <property type="term" value="C:membrane"/>
    <property type="evidence" value="ECO:0007669"/>
    <property type="project" value="InterPro"/>
</dbReference>
<dbReference type="PROSITE" id="PS50923">
    <property type="entry name" value="SUSHI"/>
    <property type="match status" value="2"/>
</dbReference>
<accession>A0A9Q1BTS1</accession>
<feature type="disulfide bond" evidence="5">
    <location>
        <begin position="1018"/>
        <end position="1082"/>
    </location>
</feature>
<organism evidence="12 13">
    <name type="scientific">Holothuria leucospilota</name>
    <name type="common">Black long sea cucumber</name>
    <name type="synonym">Mertensiothuria leucospilota</name>
    <dbReference type="NCBI Taxonomy" id="206669"/>
    <lineage>
        <taxon>Eukaryota</taxon>
        <taxon>Metazoa</taxon>
        <taxon>Echinodermata</taxon>
        <taxon>Eleutherozoa</taxon>
        <taxon>Echinozoa</taxon>
        <taxon>Holothuroidea</taxon>
        <taxon>Aspidochirotacea</taxon>
        <taxon>Aspidochirotida</taxon>
        <taxon>Holothuriidae</taxon>
        <taxon>Holothuria</taxon>
    </lineage>
</organism>
<feature type="disulfide bond" evidence="6">
    <location>
        <begin position="1097"/>
        <end position="1140"/>
    </location>
</feature>
<evidence type="ECO:0000256" key="4">
    <source>
        <dbReference type="ARBA" id="ARBA00023180"/>
    </source>
</evidence>
<dbReference type="Proteomes" id="UP001152320">
    <property type="component" value="Chromosome 12"/>
</dbReference>
<evidence type="ECO:0000259" key="11">
    <source>
        <dbReference type="PROSITE" id="PS50923"/>
    </source>
</evidence>
<feature type="disulfide bond" evidence="5">
    <location>
        <begin position="507"/>
        <end position="568"/>
    </location>
</feature>
<dbReference type="InterPro" id="IPR035976">
    <property type="entry name" value="Sushi/SCR/CCP_sf"/>
</dbReference>
<gene>
    <name evidence="12" type="ORF">HOLleu_25956</name>
</gene>
<dbReference type="SUPFAM" id="SSF57535">
    <property type="entry name" value="Complement control module/SCR domain"/>
    <property type="match status" value="2"/>
</dbReference>
<dbReference type="PANTHER" id="PTHR19331">
    <property type="entry name" value="SCAVENGER RECEPTOR DOMAIN-CONTAINING"/>
    <property type="match status" value="1"/>
</dbReference>
<protein>
    <submittedName>
        <fullName evidence="12">Deleted in malignant brain tumors 1 protein</fullName>
    </submittedName>
</protein>
<feature type="domain" description="Sushi" evidence="11">
    <location>
        <begin position="1159"/>
        <end position="1220"/>
    </location>
</feature>
<dbReference type="SMART" id="SM00032">
    <property type="entry name" value="CCP"/>
    <property type="match status" value="2"/>
</dbReference>
<feature type="disulfide bond" evidence="5">
    <location>
        <begin position="180"/>
        <end position="241"/>
    </location>
</feature>
<feature type="disulfide bond" evidence="5">
    <location>
        <begin position="913"/>
        <end position="977"/>
    </location>
</feature>
<evidence type="ECO:0000256" key="8">
    <source>
        <dbReference type="SAM" id="Phobius"/>
    </source>
</evidence>
<feature type="disulfide bond" evidence="5">
    <location>
        <begin position="810"/>
        <end position="874"/>
    </location>
</feature>
<feature type="disulfide bond" evidence="5">
    <location>
        <begin position="751"/>
        <end position="761"/>
    </location>
</feature>
<dbReference type="SUPFAM" id="SSF56487">
    <property type="entry name" value="SRCR-like"/>
    <property type="match status" value="10"/>
</dbReference>
<feature type="disulfide bond" evidence="5">
    <location>
        <begin position="602"/>
        <end position="666"/>
    </location>
</feature>
<feature type="disulfide bond" evidence="5">
    <location>
        <begin position="494"/>
        <end position="558"/>
    </location>
</feature>
<feature type="disulfide bond" evidence="5">
    <location>
        <begin position="926"/>
        <end position="987"/>
    </location>
</feature>
<feature type="domain" description="SRCR" evidence="10">
    <location>
        <begin position="469"/>
        <end position="569"/>
    </location>
</feature>
<evidence type="ECO:0000256" key="7">
    <source>
        <dbReference type="SAM" id="MobiDB-lite"/>
    </source>
</evidence>
<dbReference type="PROSITE" id="PS50287">
    <property type="entry name" value="SRCR_2"/>
    <property type="match status" value="10"/>
</dbReference>
<evidence type="ECO:0000256" key="9">
    <source>
        <dbReference type="SAM" id="SignalP"/>
    </source>
</evidence>
<dbReference type="FunFam" id="3.10.250.10:FF:000006">
    <property type="entry name" value="neurotrypsin isoform X2"/>
    <property type="match status" value="10"/>
</dbReference>
<feature type="disulfide bond" evidence="5">
    <location>
        <begin position="1062"/>
        <end position="1072"/>
    </location>
</feature>
<sequence>MQTVQKKRTKFLISTMIICSLQMLCAAQLESELRLVGGSSNNEGRVEVYYGGQWGTICDDSWDDSDAEVVCRQLGFGGSSIAVGSAAFGQGVGQIWLDDVSCTGSESNIGQCGSNGWGNHNCAHDEDAGVLCELVLFLIVELRLVGGSSNNEGRVEVYYGGQWGTICDDSWDDSDAEVVCRQLGFGGSSIAVGSAAFGQGVGQIWLDDVSCTGSESNIGQCGSNGWGNHNCAHDEDAGVLCELVIIFLFLIVELRLVGGSSNNEGRVEVYYGGQWGTICDDSWDDSDAEVVCRQLGFGGSSIAVGSAAFGQGVGQIWLDDVSCTGSESNIGQCGSNGWGNHNCAHDEDAGVLCELGKLAELRLVGGSSNNEGRVEVYYGGQWGTICDDSWDDSDADVVCRQLGFGGSSIAVGSAAFGQGVGQIWLDDVSCTGSESNIGQCGSNGWGIHNCAHDEDAGVRCELGKLAAELRLVGGSSNNEGRVEVYHGGQWGTICDDSWDDSDAQVICRQLGFGGSSIAVGSAEFGQGVGQIWLDDVSCTGSESNIDQCGSSGWGTHNCAHDEDAGVLCELGKLAAEVRLVGGSSNNEGRVEVYYDGQWGTICDDSWDGSDAEVVCRQLGFGGSGTAVGSAAFGQGVGQIWLDDVSCTGSESNIGLCGSSGWGIHNCLHGEDAGVRCEGNVELRLVGGSSNNEGRVEVYYSGHWGTICDDSWDDSDAQVICRQLGFGGSSIAVGSAEFGQGVGQIWLDDVSCTGSESNIGQCGSSGWGIHNCAHDEDAGVRCELELRLVGGSSNNEGRVEVYYDGQWGTICDDSWNDSDAEVVCRQLGFGGLGTAVGSAEFGQGVGQIWLDDVSCTGSESNIGQCGSSGWGIHNCGHGEDAGVRCELDIRLVGGTHALEGRVEVYHDGQWGTICDDSWDDNDATVVCRQLGLGIAGTAVCCAELGEGVDAIWLSHVNCAGSESNLAACRNNGWGIHSCTHSEDAGVRCTLDVELRLVGGSSNNEGRVEVYYGGQWGTICDDSWDDSDAEVVCRQLGFEASGTAVGNAAFGQGFGQIWLDDVSCTGLESNIGQCGSRGWGIHSCDHNEDAGVRCELVSCPTLGALRNGLVPTCTNGFVAGSVCTYQCNTGFDIGSGSINRTCLLSTRAWSGTEPTCVEIIVTCPALSAIKNGPEPTCTSGFISGSTCAYQCDTGFEIVSGSIVRICSSSTRTWTGTEPTCEEINTSQAPVYLATLIIIPVMVLAVIVVLYILRYRRKSIVKEATIVNAATACNTGHCISLEHQSERIPPSKAIIPEQQTQVPTPNIWMRNPKGIDNNAYSDAGFHLKNRELPDTPQPHPSVQEDEENNYIVPDSENAGRKLY</sequence>
<dbReference type="InterPro" id="IPR036772">
    <property type="entry name" value="SRCR-like_dom_sf"/>
</dbReference>
<feature type="disulfide bond" evidence="5">
    <location>
        <begin position="386"/>
        <end position="450"/>
    </location>
</feature>
<keyword evidence="3 5" id="KW-1015">Disulfide bond</keyword>
<feature type="domain" description="SRCR" evidence="10">
    <location>
        <begin position="682"/>
        <end position="782"/>
    </location>
</feature>
<feature type="disulfide bond" evidence="5">
    <location>
        <begin position="854"/>
        <end position="864"/>
    </location>
</feature>
<keyword evidence="8" id="KW-0472">Membrane</keyword>
<feature type="disulfide bond" evidence="5">
    <location>
        <begin position="211"/>
        <end position="221"/>
    </location>
</feature>
<keyword evidence="8" id="KW-1133">Transmembrane helix</keyword>
<feature type="disulfide bond" evidence="5">
    <location>
        <begin position="58"/>
        <end position="122"/>
    </location>
</feature>
<dbReference type="Pfam" id="PF00530">
    <property type="entry name" value="SRCR"/>
    <property type="match status" value="10"/>
</dbReference>
<feature type="domain" description="SRCR" evidence="10">
    <location>
        <begin position="142"/>
        <end position="242"/>
    </location>
</feature>
<feature type="disulfide bond" evidence="5">
    <location>
        <begin position="323"/>
        <end position="333"/>
    </location>
</feature>
<proteinExistence type="predicted"/>
<dbReference type="OrthoDB" id="536948at2759"/>
<evidence type="ECO:0000256" key="2">
    <source>
        <dbReference type="ARBA" id="ARBA00022737"/>
    </source>
</evidence>
<evidence type="ECO:0000256" key="1">
    <source>
        <dbReference type="ARBA" id="ARBA00022729"/>
    </source>
</evidence>
<feature type="disulfide bond" evidence="5">
    <location>
        <begin position="292"/>
        <end position="353"/>
    </location>
</feature>
<dbReference type="Pfam" id="PF00084">
    <property type="entry name" value="Sushi"/>
    <property type="match status" value="2"/>
</dbReference>
<dbReference type="CDD" id="cd00033">
    <property type="entry name" value="CCP"/>
    <property type="match status" value="2"/>
</dbReference>
<feature type="disulfide bond" evidence="5">
    <location>
        <begin position="823"/>
        <end position="884"/>
    </location>
</feature>
<feature type="chain" id="PRO_5040149226" evidence="9">
    <location>
        <begin position="28"/>
        <end position="1360"/>
    </location>
</feature>
<comment type="caution">
    <text evidence="12">The sequence shown here is derived from an EMBL/GenBank/DDBJ whole genome shotgun (WGS) entry which is preliminary data.</text>
</comment>
<keyword evidence="6" id="KW-0768">Sushi</keyword>
<feature type="domain" description="SRCR" evidence="10">
    <location>
        <begin position="577"/>
        <end position="677"/>
    </location>
</feature>
<feature type="domain" description="SRCR" evidence="10">
    <location>
        <begin position="361"/>
        <end position="461"/>
    </location>
</feature>
<dbReference type="SMART" id="SM00202">
    <property type="entry name" value="SR"/>
    <property type="match status" value="10"/>
</dbReference>
<feature type="disulfide bond" evidence="5">
    <location>
        <begin position="957"/>
        <end position="967"/>
    </location>
</feature>
<feature type="disulfide bond" evidence="5">
    <location>
        <begin position="399"/>
        <end position="460"/>
    </location>
</feature>
<feature type="disulfide bond" evidence="6">
    <location>
        <begin position="1161"/>
        <end position="1204"/>
    </location>
</feature>
<evidence type="ECO:0000259" key="10">
    <source>
        <dbReference type="PROSITE" id="PS50287"/>
    </source>
</evidence>
<feature type="disulfide bond" evidence="5">
    <location>
        <begin position="720"/>
        <end position="781"/>
    </location>
</feature>
<dbReference type="Gene3D" id="2.10.70.10">
    <property type="entry name" value="Complement Module, domain 1"/>
    <property type="match status" value="2"/>
</dbReference>
<dbReference type="Gene3D" id="3.10.250.10">
    <property type="entry name" value="SRCR-like domain"/>
    <property type="match status" value="10"/>
</dbReference>
<keyword evidence="2" id="KW-0677">Repeat</keyword>
<feature type="domain" description="SRCR" evidence="10">
    <location>
        <begin position="254"/>
        <end position="354"/>
    </location>
</feature>
<feature type="disulfide bond" evidence="5">
    <location>
        <begin position="1031"/>
        <end position="1092"/>
    </location>
</feature>
<feature type="region of interest" description="Disordered" evidence="7">
    <location>
        <begin position="1326"/>
        <end position="1360"/>
    </location>
</feature>
<feature type="domain" description="SRCR" evidence="10">
    <location>
        <begin position="888"/>
        <end position="988"/>
    </location>
</feature>
<feature type="transmembrane region" description="Helical" evidence="8">
    <location>
        <begin position="1228"/>
        <end position="1250"/>
    </location>
</feature>
<dbReference type="EMBL" id="JAIZAY010000012">
    <property type="protein sequence ID" value="KAJ8032434.1"/>
    <property type="molecule type" value="Genomic_DNA"/>
</dbReference>
<name>A0A9Q1BTS1_HOLLE</name>
<dbReference type="PANTHER" id="PTHR19331:SF465">
    <property type="entry name" value="EGG PEPTIDE SPERACT RECEPTOR"/>
    <property type="match status" value="1"/>
</dbReference>
<feature type="disulfide bond" evidence="5">
    <location>
        <begin position="615"/>
        <end position="676"/>
    </location>
</feature>
<feature type="domain" description="SRCR" evidence="10">
    <location>
        <begin position="993"/>
        <end position="1093"/>
    </location>
</feature>
<evidence type="ECO:0000256" key="6">
    <source>
        <dbReference type="PROSITE-ProRule" id="PRU00302"/>
    </source>
</evidence>
<keyword evidence="1 9" id="KW-0732">Signal</keyword>
<evidence type="ECO:0000256" key="3">
    <source>
        <dbReference type="ARBA" id="ARBA00023157"/>
    </source>
</evidence>
<evidence type="ECO:0000256" key="5">
    <source>
        <dbReference type="PROSITE-ProRule" id="PRU00196"/>
    </source>
</evidence>
<feature type="disulfide bond" evidence="5">
    <location>
        <begin position="430"/>
        <end position="440"/>
    </location>
</feature>
<feature type="domain" description="SRCR" evidence="10">
    <location>
        <begin position="33"/>
        <end position="133"/>
    </location>
</feature>
<feature type="domain" description="SRCR" evidence="10">
    <location>
        <begin position="785"/>
        <end position="885"/>
    </location>
</feature>
<feature type="disulfide bond" evidence="5">
    <location>
        <begin position="646"/>
        <end position="656"/>
    </location>
</feature>
<feature type="disulfide bond" evidence="5">
    <location>
        <begin position="71"/>
        <end position="132"/>
    </location>
</feature>
<keyword evidence="8" id="KW-0812">Transmembrane</keyword>
<feature type="domain" description="Sushi" evidence="11">
    <location>
        <begin position="1095"/>
        <end position="1156"/>
    </location>
</feature>
<feature type="disulfide bond" evidence="5">
    <location>
        <begin position="707"/>
        <end position="771"/>
    </location>
</feature>
<dbReference type="PROSITE" id="PS00420">
    <property type="entry name" value="SRCR_1"/>
    <property type="match status" value="10"/>
</dbReference>